<keyword evidence="7" id="KW-1003">Cell membrane</keyword>
<evidence type="ECO:0000256" key="8">
    <source>
        <dbReference type="ARBA" id="ARBA00022692"/>
    </source>
</evidence>
<reference evidence="15" key="1">
    <citation type="submission" date="2023-07" db="EMBL/GenBank/DDBJ databases">
        <title>Defluviimonas sediminis sp. nov., isolated from mangrove sediment.</title>
        <authorList>
            <person name="Liu L."/>
            <person name="Li J."/>
            <person name="Huang Y."/>
            <person name="Pan J."/>
            <person name="Li M."/>
        </authorList>
    </citation>
    <scope>NUCLEOTIDE SEQUENCE [LARGE SCALE GENOMIC DNA]</scope>
    <source>
        <strain evidence="15">FT324</strain>
    </source>
</reference>
<evidence type="ECO:0000256" key="9">
    <source>
        <dbReference type="ARBA" id="ARBA00022927"/>
    </source>
</evidence>
<evidence type="ECO:0000256" key="4">
    <source>
        <dbReference type="ARBA" id="ARBA00011718"/>
    </source>
</evidence>
<comment type="similarity">
    <text evidence="3">Belongs to the YajC family.</text>
</comment>
<keyword evidence="10 13" id="KW-1133">Transmembrane helix</keyword>
<keyword evidence="6" id="KW-0813">Transport</keyword>
<organism evidence="14 15">
    <name type="scientific">Albidovulum sediminis</name>
    <dbReference type="NCBI Taxonomy" id="3066345"/>
    <lineage>
        <taxon>Bacteria</taxon>
        <taxon>Pseudomonadati</taxon>
        <taxon>Pseudomonadota</taxon>
        <taxon>Alphaproteobacteria</taxon>
        <taxon>Rhodobacterales</taxon>
        <taxon>Paracoccaceae</taxon>
        <taxon>Albidovulum</taxon>
    </lineage>
</organism>
<dbReference type="RefSeq" id="WP_261493560.1">
    <property type="nucleotide sequence ID" value="NZ_JAOCQF010000001.1"/>
</dbReference>
<protein>
    <recommendedName>
        <fullName evidence="5">Sec translocon accessory complex subunit YajC</fullName>
    </recommendedName>
</protein>
<dbReference type="PRINTS" id="PR01853">
    <property type="entry name" value="YAJCTRNLCASE"/>
</dbReference>
<evidence type="ECO:0000256" key="6">
    <source>
        <dbReference type="ARBA" id="ARBA00022448"/>
    </source>
</evidence>
<evidence type="ECO:0000313" key="15">
    <source>
        <dbReference type="Proteomes" id="UP001205601"/>
    </source>
</evidence>
<evidence type="ECO:0000256" key="7">
    <source>
        <dbReference type="ARBA" id="ARBA00022475"/>
    </source>
</evidence>
<comment type="subunit">
    <text evidence="4">Part of the SecDF-YidC-YajC translocase complex. The SecDF-YidC-YajC translocase forms a supercomplex with SecYEG, called the holo-translocon (HTL).</text>
</comment>
<dbReference type="InterPro" id="IPR003849">
    <property type="entry name" value="Preprotein_translocase_YajC"/>
</dbReference>
<evidence type="ECO:0000256" key="1">
    <source>
        <dbReference type="ARBA" id="ARBA00002061"/>
    </source>
</evidence>
<evidence type="ECO:0000256" key="3">
    <source>
        <dbReference type="ARBA" id="ARBA00006742"/>
    </source>
</evidence>
<evidence type="ECO:0000256" key="10">
    <source>
        <dbReference type="ARBA" id="ARBA00022989"/>
    </source>
</evidence>
<keyword evidence="12 13" id="KW-0472">Membrane</keyword>
<keyword evidence="15" id="KW-1185">Reference proteome</keyword>
<evidence type="ECO:0000256" key="11">
    <source>
        <dbReference type="ARBA" id="ARBA00023010"/>
    </source>
</evidence>
<name>A0ABT2NGS4_9RHOB</name>
<dbReference type="SMART" id="SM01323">
    <property type="entry name" value="YajC"/>
    <property type="match status" value="1"/>
</dbReference>
<feature type="transmembrane region" description="Helical" evidence="13">
    <location>
        <begin position="20"/>
        <end position="39"/>
    </location>
</feature>
<comment type="function">
    <text evidence="1">The SecYEG-SecDF-YajC-YidC holo-translocon (HTL) protein secretase/insertase is a supercomplex required for protein secretion, insertion of proteins into membranes, and assembly of membrane protein complexes. While the SecYEG complex is essential for assembly of a number of proteins and complexes, the SecDF-YajC-YidC subcomplex facilitates these functions.</text>
</comment>
<accession>A0ABT2NGS4</accession>
<evidence type="ECO:0000256" key="5">
    <source>
        <dbReference type="ARBA" id="ARBA00014962"/>
    </source>
</evidence>
<keyword evidence="11" id="KW-0811">Translocation</keyword>
<evidence type="ECO:0000256" key="12">
    <source>
        <dbReference type="ARBA" id="ARBA00023136"/>
    </source>
</evidence>
<comment type="subcellular location">
    <subcellularLocation>
        <location evidence="2">Cell membrane</location>
        <topology evidence="2">Single-pass membrane protein</topology>
    </subcellularLocation>
</comment>
<dbReference type="PANTHER" id="PTHR33909">
    <property type="entry name" value="SEC TRANSLOCON ACCESSORY COMPLEX SUBUNIT YAJC"/>
    <property type="match status" value="1"/>
</dbReference>
<proteinExistence type="inferred from homology"/>
<keyword evidence="8 13" id="KW-0812">Transmembrane</keyword>
<dbReference type="PANTHER" id="PTHR33909:SF1">
    <property type="entry name" value="SEC TRANSLOCON ACCESSORY COMPLEX SUBUNIT YAJC"/>
    <property type="match status" value="1"/>
</dbReference>
<comment type="caution">
    <text evidence="14">The sequence shown here is derived from an EMBL/GenBank/DDBJ whole genome shotgun (WGS) entry which is preliminary data.</text>
</comment>
<keyword evidence="9" id="KW-0653">Protein transport</keyword>
<sequence length="113" mass="12077">MLISPAYAQAAGANPGAGALLSQLPFLLLLFGIMYFFLIRPQQKKMKEHRAMVAALRRGDQVITQGGIIGKISKVKDGDGEIEVEIADGVKVRVVRSSIAQVVSKTEPAANSN</sequence>
<evidence type="ECO:0000256" key="2">
    <source>
        <dbReference type="ARBA" id="ARBA00004162"/>
    </source>
</evidence>
<dbReference type="Pfam" id="PF02699">
    <property type="entry name" value="YajC"/>
    <property type="match status" value="1"/>
</dbReference>
<gene>
    <name evidence="14" type="primary">yajC</name>
    <name evidence="14" type="ORF">N5I32_01160</name>
</gene>
<dbReference type="NCBIfam" id="TIGR00739">
    <property type="entry name" value="yajC"/>
    <property type="match status" value="1"/>
</dbReference>
<evidence type="ECO:0000313" key="14">
    <source>
        <dbReference type="EMBL" id="MCT8328116.1"/>
    </source>
</evidence>
<evidence type="ECO:0000256" key="13">
    <source>
        <dbReference type="SAM" id="Phobius"/>
    </source>
</evidence>
<dbReference type="EMBL" id="JAOCQF010000001">
    <property type="protein sequence ID" value="MCT8328116.1"/>
    <property type="molecule type" value="Genomic_DNA"/>
</dbReference>
<dbReference type="Proteomes" id="UP001205601">
    <property type="component" value="Unassembled WGS sequence"/>
</dbReference>